<gene>
    <name evidence="1" type="ORF">FHU41_002131</name>
</gene>
<organism evidence="1 2">
    <name type="scientific">Psychromicrobium silvestre</name>
    <dbReference type="NCBI Taxonomy" id="1645614"/>
    <lineage>
        <taxon>Bacteria</taxon>
        <taxon>Bacillati</taxon>
        <taxon>Actinomycetota</taxon>
        <taxon>Actinomycetes</taxon>
        <taxon>Micrococcales</taxon>
        <taxon>Micrococcaceae</taxon>
        <taxon>Psychromicrobium</taxon>
    </lineage>
</organism>
<evidence type="ECO:0000313" key="1">
    <source>
        <dbReference type="EMBL" id="NYE95881.1"/>
    </source>
</evidence>
<dbReference type="AlphaFoldDB" id="A0A7Y9LUL8"/>
<name>A0A7Y9LUL8_9MICC</name>
<dbReference type="EMBL" id="JACBYQ010000002">
    <property type="protein sequence ID" value="NYE95881.1"/>
    <property type="molecule type" value="Genomic_DNA"/>
</dbReference>
<comment type="caution">
    <text evidence="1">The sequence shown here is derived from an EMBL/GenBank/DDBJ whole genome shotgun (WGS) entry which is preliminary data.</text>
</comment>
<sequence>MMEPENAPTVNLIDDRESSAMSTVTRLSPLSTAAATALQGRVLMLVSSNAFDAMKHIDTKYSGIVITGAKALDTVRVLKRHHPQMVVAVEPTSITKYIATASHPFDVAEGDGMLIPLTLGEVLAAQARAGATVTVTPTGYIAPGESQALKAAIELGNKETRDDMVLLLPVHHLWLSKNWLTQLIAVARLSIHPVALIVVDSYQDPLSNDGAVEGYRTFFRQVPGAIAWRTDLAGFDALAHGAIAASIGFLPSIRRGFEPNKGSNSSDPNNKSPHLLIPKMLRYTRSSVMREQWFASSEPIYCSCIICSNRALDSYTTSDEDRLQAHLHNLVALMQMRRDLGVLTGESIYEWWRELVIQALVEHETLSAKISVKIGVPEALKSWAA</sequence>
<reference evidence="1 2" key="1">
    <citation type="submission" date="2020-07" db="EMBL/GenBank/DDBJ databases">
        <title>Sequencing the genomes of 1000 actinobacteria strains.</title>
        <authorList>
            <person name="Klenk H.-P."/>
        </authorList>
    </citation>
    <scope>NUCLEOTIDE SEQUENCE [LARGE SCALE GENOMIC DNA]</scope>
    <source>
        <strain evidence="1 2">DSM 102047</strain>
    </source>
</reference>
<accession>A0A7Y9LUL8</accession>
<protein>
    <submittedName>
        <fullName evidence="1">Uncharacterized protein</fullName>
    </submittedName>
</protein>
<dbReference type="Proteomes" id="UP000521748">
    <property type="component" value="Unassembled WGS sequence"/>
</dbReference>
<proteinExistence type="predicted"/>
<dbReference type="RefSeq" id="WP_179389610.1">
    <property type="nucleotide sequence ID" value="NZ_JACBYQ010000002.1"/>
</dbReference>
<evidence type="ECO:0000313" key="2">
    <source>
        <dbReference type="Proteomes" id="UP000521748"/>
    </source>
</evidence>
<keyword evidence="2" id="KW-1185">Reference proteome</keyword>